<organism evidence="3 4">
    <name type="scientific">Paenibacillus roseus</name>
    <dbReference type="NCBI Taxonomy" id="2798579"/>
    <lineage>
        <taxon>Bacteria</taxon>
        <taxon>Bacillati</taxon>
        <taxon>Bacillota</taxon>
        <taxon>Bacilli</taxon>
        <taxon>Bacillales</taxon>
        <taxon>Paenibacillaceae</taxon>
        <taxon>Paenibacillus</taxon>
    </lineage>
</organism>
<proteinExistence type="predicted"/>
<evidence type="ECO:0000313" key="4">
    <source>
        <dbReference type="Proteomes" id="UP000640274"/>
    </source>
</evidence>
<evidence type="ECO:0000256" key="1">
    <source>
        <dbReference type="SAM" id="Coils"/>
    </source>
</evidence>
<keyword evidence="1" id="KW-0175">Coiled coil</keyword>
<protein>
    <submittedName>
        <fullName evidence="3">Uncharacterized protein</fullName>
    </submittedName>
</protein>
<feature type="transmembrane region" description="Helical" evidence="2">
    <location>
        <begin position="7"/>
        <end position="27"/>
    </location>
</feature>
<dbReference type="EMBL" id="JAELUP010000027">
    <property type="protein sequence ID" value="MBJ6361428.1"/>
    <property type="molecule type" value="Genomic_DNA"/>
</dbReference>
<keyword evidence="2" id="KW-0812">Transmembrane</keyword>
<name>A0A934J4K8_9BACL</name>
<sequence length="733" mass="81869">MREDKGSVSVYFIIITAFIFLFNALFIDYARIAAMNLQLELSARAGVRSVLSAYDEQLYEKYGLFGRGGTDGNSIFNQVLDERFSGENQAAVQWLDIKREAAHINTAQLLGTHSVFERQVLEEMKYKAPIDFTIELINRFRPLAEGLKEAAATVDVLDNIRKLFDERERKLDQALKLQRTSAQSVKSSSLATLIENGQEGVAAIANGYPSYISMMQSLPYVDAKDAYYIFQAINSYQQTVNTTLNELQAASREQAEAHRANREKAKQAIHEAAALNEQIRDIVGKSGQSAAGSGYEALHRQEATEGGQIGQGATGVRVESDDLKDIRSNLNDYVIDNGWFEHYHEEIEKQVRDYDAIQSQINDFVQKVRIAIDSQEASFSLSHDVSSLRQTFSTYKQNYINSASVLSDREQELNRTVKADKERKEQEKKAESKWSEARGLLKKVNALPDTKEASDQFEQLRQRFEDNMRLNGAVSEPSGGPEYGNDPSEQAAKAMNSLGSMFGGLADSLEKVMEALYLGEYGHARFAFFEPERLRSIFDKNADNSEGQSGGSGGTMLEVSNQELEYIVYGFHHPTSNLAAAYSEIFAVRVAIRTMEGLIECKSMGHPLLVLAAAIVYGLEKSLEDMISLVKDGSAPLSKYAVVPIRYEDYLRLFMLIHGSREAKLGRIIALIEQKTGYRLMHMPTGVSGEVTGSVNLWFLPGIMKQLATAGFFNGKVVGKRYETTKTMAWSYL</sequence>
<feature type="coiled-coil region" evidence="1">
    <location>
        <begin position="233"/>
        <end position="275"/>
    </location>
</feature>
<dbReference type="AlphaFoldDB" id="A0A934J4K8"/>
<gene>
    <name evidence="3" type="ORF">JFN88_08935</name>
</gene>
<keyword evidence="2" id="KW-1133">Transmembrane helix</keyword>
<evidence type="ECO:0000313" key="3">
    <source>
        <dbReference type="EMBL" id="MBJ6361428.1"/>
    </source>
</evidence>
<evidence type="ECO:0000256" key="2">
    <source>
        <dbReference type="SAM" id="Phobius"/>
    </source>
</evidence>
<dbReference type="Proteomes" id="UP000640274">
    <property type="component" value="Unassembled WGS sequence"/>
</dbReference>
<comment type="caution">
    <text evidence="3">The sequence shown here is derived from an EMBL/GenBank/DDBJ whole genome shotgun (WGS) entry which is preliminary data.</text>
</comment>
<keyword evidence="4" id="KW-1185">Reference proteome</keyword>
<reference evidence="3" key="1">
    <citation type="submission" date="2020-12" db="EMBL/GenBank/DDBJ databases">
        <authorList>
            <person name="Huq M.A."/>
        </authorList>
    </citation>
    <scope>NUCLEOTIDE SEQUENCE</scope>
    <source>
        <strain evidence="3">MAHUQ-46</strain>
    </source>
</reference>
<accession>A0A934J4K8</accession>
<keyword evidence="2" id="KW-0472">Membrane</keyword>
<dbReference type="RefSeq" id="WP_199018976.1">
    <property type="nucleotide sequence ID" value="NZ_JAELUP010000027.1"/>
</dbReference>